<dbReference type="InterPro" id="IPR007348">
    <property type="entry name" value="CopC_dom"/>
</dbReference>
<keyword evidence="1 5" id="KW-0732">Signal</keyword>
<protein>
    <submittedName>
        <fullName evidence="7">Copper resistance protein CopC</fullName>
    </submittedName>
</protein>
<dbReference type="Pfam" id="PF04234">
    <property type="entry name" value="CopC"/>
    <property type="match status" value="1"/>
</dbReference>
<evidence type="ECO:0000256" key="3">
    <source>
        <dbReference type="SAM" id="MobiDB-lite"/>
    </source>
</evidence>
<evidence type="ECO:0000313" key="8">
    <source>
        <dbReference type="Proteomes" id="UP001260072"/>
    </source>
</evidence>
<feature type="region of interest" description="Disordered" evidence="3">
    <location>
        <begin position="200"/>
        <end position="225"/>
    </location>
</feature>
<keyword evidence="4" id="KW-1133">Transmembrane helix</keyword>
<comment type="caution">
    <text evidence="7">The sequence shown here is derived from an EMBL/GenBank/DDBJ whole genome shotgun (WGS) entry which is preliminary data.</text>
</comment>
<name>A0ABU1FLS3_9MICO</name>
<evidence type="ECO:0000313" key="7">
    <source>
        <dbReference type="EMBL" id="MDR5692678.1"/>
    </source>
</evidence>
<dbReference type="RefSeq" id="WP_310521067.1">
    <property type="nucleotide sequence ID" value="NZ_BAABBS010000001.1"/>
</dbReference>
<evidence type="ECO:0000256" key="5">
    <source>
        <dbReference type="SAM" id="SignalP"/>
    </source>
</evidence>
<feature type="chain" id="PRO_5045370907" evidence="5">
    <location>
        <begin position="34"/>
        <end position="225"/>
    </location>
</feature>
<dbReference type="EMBL" id="JAVKGS010000003">
    <property type="protein sequence ID" value="MDR5692678.1"/>
    <property type="molecule type" value="Genomic_DNA"/>
</dbReference>
<evidence type="ECO:0000256" key="2">
    <source>
        <dbReference type="ARBA" id="ARBA00023008"/>
    </source>
</evidence>
<feature type="transmembrane region" description="Helical" evidence="4">
    <location>
        <begin position="174"/>
        <end position="194"/>
    </location>
</feature>
<evidence type="ECO:0000256" key="4">
    <source>
        <dbReference type="SAM" id="Phobius"/>
    </source>
</evidence>
<feature type="domain" description="CopC" evidence="6">
    <location>
        <begin position="34"/>
        <end position="127"/>
    </location>
</feature>
<feature type="compositionally biased region" description="Low complexity" evidence="3">
    <location>
        <begin position="203"/>
        <end position="213"/>
    </location>
</feature>
<dbReference type="Proteomes" id="UP001260072">
    <property type="component" value="Unassembled WGS sequence"/>
</dbReference>
<keyword evidence="2" id="KW-0186">Copper</keyword>
<sequence length="225" mass="21959">MAPATVRRAVAGAASALALALLAVAGPAAPAFAHNTVIDEGPAAESTVADQPGEVWIETNDVLLDLDGATAMDVVGPDGRHYATDCPVVDGPIASVAAELGPAGEYTVAYRVVSADGHPITGDHTFTWQPADGAAVAEGTAEPVCGAAATAEPGAGADAGDESTDAAASVGGDVVWIAAAVVAVLGAGVAAFLLTRRRPAPADPADAPAADADAGPRADHASDDR</sequence>
<dbReference type="Gene3D" id="2.60.40.1220">
    <property type="match status" value="1"/>
</dbReference>
<keyword evidence="8" id="KW-1185">Reference proteome</keyword>
<proteinExistence type="predicted"/>
<accession>A0ABU1FLS3</accession>
<keyword evidence="4" id="KW-0472">Membrane</keyword>
<keyword evidence="4" id="KW-0812">Transmembrane</keyword>
<gene>
    <name evidence="7" type="ORF">RH861_11475</name>
</gene>
<evidence type="ECO:0000256" key="1">
    <source>
        <dbReference type="ARBA" id="ARBA00022729"/>
    </source>
</evidence>
<dbReference type="InterPro" id="IPR014756">
    <property type="entry name" value="Ig_E-set"/>
</dbReference>
<reference evidence="8" key="1">
    <citation type="submission" date="2023-07" db="EMBL/GenBank/DDBJ databases">
        <title>Description of three actinobacteria isolated from air of manufacturing shop in a pharmaceutical factory.</title>
        <authorList>
            <person name="Zhang D.-F."/>
        </authorList>
    </citation>
    <scope>NUCLEOTIDE SEQUENCE [LARGE SCALE GENOMIC DNA]</scope>
    <source>
        <strain evidence="8">CCTCC AB 2011122</strain>
    </source>
</reference>
<dbReference type="InterPro" id="IPR014755">
    <property type="entry name" value="Cu-Rt/internalin_Ig-like"/>
</dbReference>
<feature type="signal peptide" evidence="5">
    <location>
        <begin position="1"/>
        <end position="33"/>
    </location>
</feature>
<dbReference type="SUPFAM" id="SSF81296">
    <property type="entry name" value="E set domains"/>
    <property type="match status" value="1"/>
</dbReference>
<evidence type="ECO:0000259" key="6">
    <source>
        <dbReference type="Pfam" id="PF04234"/>
    </source>
</evidence>
<feature type="compositionally biased region" description="Basic and acidic residues" evidence="3">
    <location>
        <begin position="214"/>
        <end position="225"/>
    </location>
</feature>
<organism evidence="7 8">
    <name type="scientific">Agromyces indicus</name>
    <dbReference type="NCBI Taxonomy" id="758919"/>
    <lineage>
        <taxon>Bacteria</taxon>
        <taxon>Bacillati</taxon>
        <taxon>Actinomycetota</taxon>
        <taxon>Actinomycetes</taxon>
        <taxon>Micrococcales</taxon>
        <taxon>Microbacteriaceae</taxon>
        <taxon>Agromyces</taxon>
    </lineage>
</organism>